<dbReference type="Proteomes" id="UP000235723">
    <property type="component" value="Unassembled WGS sequence"/>
</dbReference>
<dbReference type="RefSeq" id="WP_102164575.1">
    <property type="nucleotide sequence ID" value="NZ_PNHD01000015.1"/>
</dbReference>
<name>A0A2N6SQW1_FINMA</name>
<proteinExistence type="predicted"/>
<evidence type="ECO:0000313" key="2">
    <source>
        <dbReference type="EMBL" id="PMC59463.1"/>
    </source>
</evidence>
<protein>
    <submittedName>
        <fullName evidence="2">Uncharacterized protein</fullName>
    </submittedName>
</protein>
<comment type="caution">
    <text evidence="2">The sequence shown here is derived from an EMBL/GenBank/DDBJ whole genome shotgun (WGS) entry which is preliminary data.</text>
</comment>
<dbReference type="AlphaFoldDB" id="A0A2N6SQW1"/>
<gene>
    <name evidence="2" type="ORF">CJ208_08390</name>
</gene>
<keyword evidence="1" id="KW-0812">Transmembrane</keyword>
<dbReference type="EMBL" id="PNHD01000015">
    <property type="protein sequence ID" value="PMC59463.1"/>
    <property type="molecule type" value="Genomic_DNA"/>
</dbReference>
<dbReference type="Pfam" id="PF04789">
    <property type="entry name" value="DUF621"/>
    <property type="match status" value="1"/>
</dbReference>
<keyword evidence="1" id="KW-1133">Transmembrane helix</keyword>
<organism evidence="2 3">
    <name type="scientific">Finegoldia magna</name>
    <name type="common">Peptostreptococcus magnus</name>
    <dbReference type="NCBI Taxonomy" id="1260"/>
    <lineage>
        <taxon>Bacteria</taxon>
        <taxon>Bacillati</taxon>
        <taxon>Bacillota</taxon>
        <taxon>Tissierellia</taxon>
        <taxon>Tissierellales</taxon>
        <taxon>Peptoniphilaceae</taxon>
        <taxon>Finegoldia</taxon>
    </lineage>
</organism>
<sequence>MGYDGKKESKLRLVRLENKNIVYELSYTVSTNCKTFTKLDKNQIINYVNEFYLNSNQIDYDKLLIDLNTFKSYRDDVDISVRKENEIIGYTALLVSLISILLKIIDITKIASIISSLVIALALVCHFYMMHNNGINSDSTKVITLNNAIYTLETIKEDMDKNENSRYRYKARKNKYSPQGLCMIEKDVKKN</sequence>
<accession>A0A2N6SQW1</accession>
<keyword evidence="1" id="KW-0472">Membrane</keyword>
<evidence type="ECO:0000256" key="1">
    <source>
        <dbReference type="SAM" id="Phobius"/>
    </source>
</evidence>
<feature type="transmembrane region" description="Helical" evidence="1">
    <location>
        <begin position="111"/>
        <end position="129"/>
    </location>
</feature>
<evidence type="ECO:0000313" key="3">
    <source>
        <dbReference type="Proteomes" id="UP000235723"/>
    </source>
</evidence>
<reference evidence="2 3" key="1">
    <citation type="submission" date="2017-09" db="EMBL/GenBank/DDBJ databases">
        <title>Bacterial strain isolated from the female urinary microbiota.</title>
        <authorList>
            <person name="Thomas-White K."/>
            <person name="Kumar N."/>
            <person name="Forster S."/>
            <person name="Putonti C."/>
            <person name="Lawley T."/>
            <person name="Wolfe A.J."/>
        </authorList>
    </citation>
    <scope>NUCLEOTIDE SEQUENCE [LARGE SCALE GENOMIC DNA]</scope>
    <source>
        <strain evidence="2 3">UMB0115</strain>
    </source>
</reference>
<feature type="transmembrane region" description="Helical" evidence="1">
    <location>
        <begin position="87"/>
        <end position="105"/>
    </location>
</feature>
<dbReference type="InterPro" id="IPR006874">
    <property type="entry name" value="DUF621"/>
</dbReference>